<evidence type="ECO:0000256" key="2">
    <source>
        <dbReference type="ARBA" id="ARBA00022643"/>
    </source>
</evidence>
<accession>A0A7C4MNM4</accession>
<name>A0A7C4MNM4_9BACT</name>
<dbReference type="GO" id="GO:0009331">
    <property type="term" value="C:glycerol-3-phosphate dehydrogenase (FAD) complex"/>
    <property type="evidence" value="ECO:0007669"/>
    <property type="project" value="InterPro"/>
</dbReference>
<dbReference type="Pfam" id="PF00890">
    <property type="entry name" value="FAD_binding_2"/>
    <property type="match status" value="1"/>
</dbReference>
<dbReference type="AlphaFoldDB" id="A0A7C4MNM4"/>
<evidence type="ECO:0000259" key="4">
    <source>
        <dbReference type="Pfam" id="PF00890"/>
    </source>
</evidence>
<evidence type="ECO:0000313" key="5">
    <source>
        <dbReference type="EMBL" id="HGU32107.1"/>
    </source>
</evidence>
<dbReference type="NCBIfam" id="NF003725">
    <property type="entry name" value="PRK05329.2-4"/>
    <property type="match status" value="1"/>
</dbReference>
<reference evidence="5" key="1">
    <citation type="journal article" date="2020" name="mSystems">
        <title>Genome- and Community-Level Interaction Insights into Carbon Utilization and Element Cycling Functions of Hydrothermarchaeota in Hydrothermal Sediment.</title>
        <authorList>
            <person name="Zhou Z."/>
            <person name="Liu Y."/>
            <person name="Xu W."/>
            <person name="Pan J."/>
            <person name="Luo Z.H."/>
            <person name="Li M."/>
        </authorList>
    </citation>
    <scope>NUCLEOTIDE SEQUENCE [LARGE SCALE GENOMIC DNA]</scope>
    <source>
        <strain evidence="5">SpSt-477</strain>
    </source>
</reference>
<dbReference type="Gene3D" id="3.50.50.60">
    <property type="entry name" value="FAD/NAD(P)-binding domain"/>
    <property type="match status" value="1"/>
</dbReference>
<keyword evidence="2" id="KW-0288">FMN</keyword>
<dbReference type="InterPro" id="IPR009158">
    <property type="entry name" value="G3P_DH_GlpB_su"/>
</dbReference>
<dbReference type="SUPFAM" id="SSF51905">
    <property type="entry name" value="FAD/NAD(P)-binding domain"/>
    <property type="match status" value="1"/>
</dbReference>
<protein>
    <submittedName>
        <fullName evidence="5">Anaerobic glycerol-3-phosphate dehydrogenase subunit B</fullName>
        <ecNumber evidence="5">1.1.5.3</ecNumber>
    </submittedName>
</protein>
<dbReference type="NCBIfam" id="TIGR03378">
    <property type="entry name" value="glycerol3P_GlpB"/>
    <property type="match status" value="1"/>
</dbReference>
<dbReference type="PIRSF" id="PIRSF000141">
    <property type="entry name" value="Anaerobic_G3P_dh"/>
    <property type="match status" value="1"/>
</dbReference>
<dbReference type="EC" id="1.1.5.3" evidence="5"/>
<keyword evidence="1" id="KW-0285">Flavoprotein</keyword>
<dbReference type="GO" id="GO:0004368">
    <property type="term" value="F:glycerol-3-phosphate dehydrogenase (quinone) activity"/>
    <property type="evidence" value="ECO:0007669"/>
    <property type="project" value="UniProtKB-EC"/>
</dbReference>
<organism evidence="5">
    <name type="scientific">Desulfatirhabdium butyrativorans</name>
    <dbReference type="NCBI Taxonomy" id="340467"/>
    <lineage>
        <taxon>Bacteria</taxon>
        <taxon>Pseudomonadati</taxon>
        <taxon>Thermodesulfobacteriota</taxon>
        <taxon>Desulfobacteria</taxon>
        <taxon>Desulfobacterales</taxon>
        <taxon>Desulfatirhabdiaceae</taxon>
        <taxon>Desulfatirhabdium</taxon>
    </lineage>
</organism>
<dbReference type="InterPro" id="IPR036188">
    <property type="entry name" value="FAD/NAD-bd_sf"/>
</dbReference>
<dbReference type="EMBL" id="DSUH01000101">
    <property type="protein sequence ID" value="HGU32107.1"/>
    <property type="molecule type" value="Genomic_DNA"/>
</dbReference>
<proteinExistence type="predicted"/>
<feature type="domain" description="FAD-dependent oxidoreductase 2 FAD-binding" evidence="4">
    <location>
        <begin position="46"/>
        <end position="445"/>
    </location>
</feature>
<keyword evidence="3 5" id="KW-0560">Oxidoreductase</keyword>
<gene>
    <name evidence="5" type="primary">glpB</name>
    <name evidence="5" type="ORF">ENS29_04540</name>
</gene>
<evidence type="ECO:0000256" key="1">
    <source>
        <dbReference type="ARBA" id="ARBA00022630"/>
    </source>
</evidence>
<evidence type="ECO:0000256" key="3">
    <source>
        <dbReference type="ARBA" id="ARBA00023002"/>
    </source>
</evidence>
<comment type="caution">
    <text evidence="5">The sequence shown here is derived from an EMBL/GenBank/DDBJ whole genome shotgun (WGS) entry which is preliminary data.</text>
</comment>
<dbReference type="InterPro" id="IPR003953">
    <property type="entry name" value="FAD-dep_OxRdtase_2_FAD-bd"/>
</dbReference>
<sequence length="469" mass="51225">MEGDAGRSLGGADAACRIAGSHSLRAVRDGASPSMTTETTPPEPYDLAIIGTGMAGMSAAVLASSRGLRVAIAGLTGEILFSSGLLDFLAIYPLTAADRWKTPWAAVEQLVRDEPDHPYARVSMLQMRSAWTQMLDFLNQWGLPYHRNEEENLRIITSQGTIKTSYCIPITMSAGVMGLDRHLPCLVVDIAGLRGFSAAQIVQSLRDMWPGLRALHVVFPETDGMGELYPEMTARAMENPQIRRQLADIVRPLIGDAKVVGMPAILGISDSTAVLHDMEERLGVPVFEIPGIPPSVPGIRLKETFERALPEMGVFAHFQHRVFRLQVDAVGFRLTLGRMVPETEIVARSVLLATGRFFGGGLVAERHRVRESLLDLPVVQPQDRSGWHREDFFDTRGHPIHRAGIDVDAAFRPIGPSGEVFHPRLFAAGSILAHQDWIRSKSGVGIAVCTAYAVVDRVMEALRLSDMAS</sequence>